<keyword evidence="1" id="KW-1133">Transmembrane helix</keyword>
<reference evidence="4" key="1">
    <citation type="submission" date="2022-12" db="EMBL/GenBank/DDBJ databases">
        <title>Phocaeicola acetigenes sp. nov., isolated feces from a healthy human.</title>
        <authorList>
            <person name="Do H."/>
            <person name="Ha Y.B."/>
            <person name="Kim J.-S."/>
            <person name="Suh M.K."/>
            <person name="Kim H.S."/>
            <person name="Lee J.-S."/>
        </authorList>
    </citation>
    <scope>NUCLEOTIDE SEQUENCE</scope>
    <source>
        <strain evidence="4">KGMB11183</strain>
    </source>
</reference>
<proteinExistence type="predicted"/>
<feature type="signal peptide" evidence="2">
    <location>
        <begin position="1"/>
        <end position="21"/>
    </location>
</feature>
<keyword evidence="1" id="KW-0812">Transmembrane</keyword>
<evidence type="ECO:0000256" key="2">
    <source>
        <dbReference type="SAM" id="SignalP"/>
    </source>
</evidence>
<evidence type="ECO:0000313" key="5">
    <source>
        <dbReference type="Proteomes" id="UP001141933"/>
    </source>
</evidence>
<evidence type="ECO:0000259" key="3">
    <source>
        <dbReference type="Pfam" id="PF04536"/>
    </source>
</evidence>
<dbReference type="PANTHER" id="PTHR30373">
    <property type="entry name" value="UPF0603 PROTEIN YGCG"/>
    <property type="match status" value="1"/>
</dbReference>
<accession>A0ABT4PIM7</accession>
<keyword evidence="2" id="KW-0732">Signal</keyword>
<protein>
    <submittedName>
        <fullName evidence="4">TPM domain-containing protein</fullName>
    </submittedName>
</protein>
<organism evidence="4 5">
    <name type="scientific">Phocaeicola acetigenes</name>
    <dbReference type="NCBI Taxonomy" id="3016083"/>
    <lineage>
        <taxon>Bacteria</taxon>
        <taxon>Pseudomonadati</taxon>
        <taxon>Bacteroidota</taxon>
        <taxon>Bacteroidia</taxon>
        <taxon>Bacteroidales</taxon>
        <taxon>Bacteroidaceae</taxon>
        <taxon>Phocaeicola</taxon>
    </lineage>
</organism>
<name>A0ABT4PIM7_9BACT</name>
<feature type="domain" description="TPM" evidence="3">
    <location>
        <begin position="41"/>
        <end position="164"/>
    </location>
</feature>
<gene>
    <name evidence="4" type="ORF">O6P32_09350</name>
</gene>
<feature type="chain" id="PRO_5045879225" evidence="2">
    <location>
        <begin position="22"/>
        <end position="308"/>
    </location>
</feature>
<feature type="transmembrane region" description="Helical" evidence="1">
    <location>
        <begin position="183"/>
        <end position="205"/>
    </location>
</feature>
<dbReference type="InterPro" id="IPR007621">
    <property type="entry name" value="TPM_dom"/>
</dbReference>
<dbReference type="PANTHER" id="PTHR30373:SF2">
    <property type="entry name" value="UPF0603 PROTEIN YGCG"/>
    <property type="match status" value="1"/>
</dbReference>
<sequence length="308" mass="33834">MKLKTFLYLLLLQLSCLYATAKEYRVEDVPMVHLENRMRYVSNPDGILSDATVMTIDTTLYRLEQQTGIQTLVVAVNQIEGGDCFDFAYRLGRENGIGQKGKDNGLVILLVTGERCIQFATGYGLEGDLPDALCKRIQERYMNKYFSEGNWDQGMLAGVQAIRKQLDGTGTPLTLQTPEGESGLLLIGILICCFVVVPLALWYMVRQRSKCPNCHKHTLRPLSSRTIERINGIRTEETVYRCSNCGYTQRRQQRKRDDDFHHHGGSGGPFLGGPFFGGGFGGGSRGGGFSGGNFGGGDFGGGGAGSKF</sequence>
<dbReference type="Proteomes" id="UP001141933">
    <property type="component" value="Unassembled WGS sequence"/>
</dbReference>
<keyword evidence="5" id="KW-1185">Reference proteome</keyword>
<evidence type="ECO:0000256" key="1">
    <source>
        <dbReference type="SAM" id="Phobius"/>
    </source>
</evidence>
<keyword evidence="1" id="KW-0472">Membrane</keyword>
<dbReference type="Gene3D" id="3.10.310.50">
    <property type="match status" value="1"/>
</dbReference>
<evidence type="ECO:0000313" key="4">
    <source>
        <dbReference type="EMBL" id="MCZ8372910.1"/>
    </source>
</evidence>
<dbReference type="RefSeq" id="WP_269878188.1">
    <property type="nucleotide sequence ID" value="NZ_JAPZVM010000007.1"/>
</dbReference>
<comment type="caution">
    <text evidence="4">The sequence shown here is derived from an EMBL/GenBank/DDBJ whole genome shotgun (WGS) entry which is preliminary data.</text>
</comment>
<dbReference type="EMBL" id="JAPZVM010000007">
    <property type="protein sequence ID" value="MCZ8372910.1"/>
    <property type="molecule type" value="Genomic_DNA"/>
</dbReference>
<dbReference type="Pfam" id="PF04536">
    <property type="entry name" value="TPM_phosphatase"/>
    <property type="match status" value="1"/>
</dbReference>